<evidence type="ECO:0000313" key="3">
    <source>
        <dbReference type="Proteomes" id="UP000229317"/>
    </source>
</evidence>
<comment type="caution">
    <text evidence="2">The sequence shown here is derived from an EMBL/GenBank/DDBJ whole genome shotgun (WGS) entry which is preliminary data.</text>
</comment>
<reference evidence="2 3" key="1">
    <citation type="submission" date="2017-09" db="EMBL/GenBank/DDBJ databases">
        <title>Depth-based differentiation of microbial function through sediment-hosted aquifers and enrichment of novel symbionts in the deep terrestrial subsurface.</title>
        <authorList>
            <person name="Probst A.J."/>
            <person name="Ladd B."/>
            <person name="Jarett J.K."/>
            <person name="Geller-Mcgrath D.E."/>
            <person name="Sieber C.M."/>
            <person name="Emerson J.B."/>
            <person name="Anantharaman K."/>
            <person name="Thomas B.C."/>
            <person name="Malmstrom R."/>
            <person name="Stieglmeier M."/>
            <person name="Klingl A."/>
            <person name="Woyke T."/>
            <person name="Ryan C.M."/>
            <person name="Banfield J.F."/>
        </authorList>
    </citation>
    <scope>NUCLEOTIDE SEQUENCE [LARGE SCALE GENOMIC DNA]</scope>
    <source>
        <strain evidence="2">CG11_big_fil_rev_8_21_14_0_20_40_15</strain>
    </source>
</reference>
<name>A0A2H0KS02_9BACT</name>
<proteinExistence type="predicted"/>
<keyword evidence="1" id="KW-0812">Transmembrane</keyword>
<evidence type="ECO:0000313" key="2">
    <source>
        <dbReference type="EMBL" id="PIQ74928.1"/>
    </source>
</evidence>
<dbReference type="EMBL" id="PCVO01000059">
    <property type="protein sequence ID" value="PIQ74928.1"/>
    <property type="molecule type" value="Genomic_DNA"/>
</dbReference>
<sequence>MLKFIKPTLLAVIALEIMSLFALLHIYDNFVSNSQNYTSVSVITRQARKNNTNLDLEDLIGTSTPSKNFQTQKK</sequence>
<dbReference type="AlphaFoldDB" id="A0A2H0KS02"/>
<keyword evidence="1" id="KW-0472">Membrane</keyword>
<dbReference type="Proteomes" id="UP000229317">
    <property type="component" value="Unassembled WGS sequence"/>
</dbReference>
<evidence type="ECO:0000256" key="1">
    <source>
        <dbReference type="SAM" id="Phobius"/>
    </source>
</evidence>
<keyword evidence="1" id="KW-1133">Transmembrane helix</keyword>
<protein>
    <submittedName>
        <fullName evidence="2">Uncharacterized protein</fullName>
    </submittedName>
</protein>
<accession>A0A2H0KS02</accession>
<gene>
    <name evidence="2" type="ORF">COV84_03955</name>
</gene>
<feature type="transmembrane region" description="Helical" evidence="1">
    <location>
        <begin position="7"/>
        <end position="27"/>
    </location>
</feature>
<organism evidence="2 3">
    <name type="scientific">Candidatus Portnoybacteria bacterium CG11_big_fil_rev_8_21_14_0_20_40_15</name>
    <dbReference type="NCBI Taxonomy" id="1974817"/>
    <lineage>
        <taxon>Bacteria</taxon>
        <taxon>Candidatus Portnoyibacteriota</taxon>
    </lineage>
</organism>